<protein>
    <recommendedName>
        <fullName evidence="8">RWP-RK domain-containing protein</fullName>
    </recommendedName>
</protein>
<name>A0A388KH52_CHABU</name>
<dbReference type="PANTHER" id="PTHR46373">
    <property type="entry name" value="PROTEIN RKD4"/>
    <property type="match status" value="1"/>
</dbReference>
<gene>
    <name evidence="9" type="ORF">CBR_g4065</name>
</gene>
<evidence type="ECO:0000256" key="2">
    <source>
        <dbReference type="ARBA" id="ARBA00023015"/>
    </source>
</evidence>
<evidence type="ECO:0000256" key="7">
    <source>
        <dbReference type="SAM" id="MobiDB-lite"/>
    </source>
</evidence>
<evidence type="ECO:0000256" key="1">
    <source>
        <dbReference type="ARBA" id="ARBA00004049"/>
    </source>
</evidence>
<keyword evidence="6" id="KW-0539">Nucleus</keyword>
<feature type="compositionally biased region" description="Polar residues" evidence="7">
    <location>
        <begin position="478"/>
        <end position="492"/>
    </location>
</feature>
<feature type="region of interest" description="Disordered" evidence="7">
    <location>
        <begin position="464"/>
        <end position="498"/>
    </location>
</feature>
<evidence type="ECO:0000256" key="5">
    <source>
        <dbReference type="ARBA" id="ARBA00023163"/>
    </source>
</evidence>
<keyword evidence="10" id="KW-1185">Reference proteome</keyword>
<dbReference type="EMBL" id="BFEA01000113">
    <property type="protein sequence ID" value="GBG69372.1"/>
    <property type="molecule type" value="Genomic_DNA"/>
</dbReference>
<dbReference type="InterPro" id="IPR044607">
    <property type="entry name" value="RKD-like"/>
</dbReference>
<evidence type="ECO:0000256" key="4">
    <source>
        <dbReference type="ARBA" id="ARBA00023125"/>
    </source>
</evidence>
<dbReference type="PROSITE" id="PS51519">
    <property type="entry name" value="RWP_RK"/>
    <property type="match status" value="1"/>
</dbReference>
<feature type="region of interest" description="Disordered" evidence="7">
    <location>
        <begin position="720"/>
        <end position="753"/>
    </location>
</feature>
<dbReference type="Proteomes" id="UP000265515">
    <property type="component" value="Unassembled WGS sequence"/>
</dbReference>
<dbReference type="AlphaFoldDB" id="A0A388KH52"/>
<dbReference type="GO" id="GO:0003700">
    <property type="term" value="F:DNA-binding transcription factor activity"/>
    <property type="evidence" value="ECO:0007669"/>
    <property type="project" value="InterPro"/>
</dbReference>
<dbReference type="PANTHER" id="PTHR46373:SF2">
    <property type="entry name" value="RWP-RK DOMAIN-CONTAINING PROTEIN"/>
    <property type="match status" value="1"/>
</dbReference>
<comment type="caution">
    <text evidence="9">The sequence shown here is derived from an EMBL/GenBank/DDBJ whole genome shotgun (WGS) entry which is preliminary data.</text>
</comment>
<dbReference type="Gramene" id="GBG69372">
    <property type="protein sequence ID" value="GBG69372"/>
    <property type="gene ID" value="CBR_g4065"/>
</dbReference>
<dbReference type="GO" id="GO:0003677">
    <property type="term" value="F:DNA binding"/>
    <property type="evidence" value="ECO:0007669"/>
    <property type="project" value="UniProtKB-KW"/>
</dbReference>
<feature type="region of interest" description="Disordered" evidence="7">
    <location>
        <begin position="296"/>
        <end position="320"/>
    </location>
</feature>
<evidence type="ECO:0000313" key="10">
    <source>
        <dbReference type="Proteomes" id="UP000265515"/>
    </source>
</evidence>
<proteinExistence type="predicted"/>
<dbReference type="Pfam" id="PF02042">
    <property type="entry name" value="RWP-RK"/>
    <property type="match status" value="1"/>
</dbReference>
<sequence length="913" mass="95454">MPKPRGLAHRSRSLTLQELSEHFHLPINDVARKLGLCVTVLKQRCREHGITRWPYRKVRKLDNMICALETNSSGCGGGNSDSEEEKRKQLETVKETRSYLLANPNSSAHLRLGKVKYLCKKSAGVKEDGQHRDQLNQGEEINDVVSDKTTGGCSYKLLPSYCHPGKPDGPEKTAKRARTSVGSSVTDVSAASAQRAGFLSGADEEVPPSATFMPAAMSMVMSSECPVRERDIHSGCVERVMQGTISGAKDRSESSGCSLNGPMTELALSQGSGVDDETDIHLGMSPTAKVRTRFHHTTTTTTGSSLSPVSPSSEGSKEAARLEMTGACLRPACNSSNGFNHHPQNKCVAPAIGIGSISTPNVRCGGAYAGPVAGPGFISSGRLSAFRPLGKTTALMYSNSSQNGDGQSPVKVSLASDRGVVNDMDKVSGVMCSNQQRQACSGNSVSTSLGTCVVGDSVKLTLATGVRGDSSSPPPSPKQGSLGQSGCTSGSDQPEHDAKPLLCKIDTKASGSLCSEANSEERDMVQEGFCCLPVISLSLKSISDDVHPRCGDPVKHREPIEQVKKGTSQGNRNLFMLTSSTISEEQLEHCDHPSFCNRATCVIAEESHHEGSEDMLEKTDTVGTGEGAATCKVEDGELSLQADYCIKQPGSAKSVSSSPVSFAVAHWPCAVLADEEHDESALQRVEIVPLSSNAGMSSRIQPVIIDANTCLTMSTCSATAARDTSPNSDKHSHPPAPRPLAPSPTAPPLPCDISQSSGPLSAMSLATQHWLSPLLFPSSGPSGGTSAAAVQLSSSLLNPLVLGMAPSVAPIGSVLCTNNMGGGTNPFGWAGVSRMMPWALGLHEMIGGMAGLVAATSSIRRAAIEAGGWGSTAAGESCSAWKASDDSGNHSVSSSSVDCNSSLSMAGLAVKRF</sequence>
<dbReference type="STRING" id="69332.A0A388KH52"/>
<feature type="domain" description="RWP-RK" evidence="8">
    <location>
        <begin position="3"/>
        <end position="81"/>
    </location>
</feature>
<keyword evidence="2" id="KW-0805">Transcription regulation</keyword>
<feature type="compositionally biased region" description="Pro residues" evidence="7">
    <location>
        <begin position="734"/>
        <end position="750"/>
    </location>
</feature>
<feature type="compositionally biased region" description="Low complexity" evidence="7">
    <location>
        <begin position="297"/>
        <end position="314"/>
    </location>
</feature>
<keyword evidence="5" id="KW-0804">Transcription</keyword>
<evidence type="ECO:0000259" key="8">
    <source>
        <dbReference type="PROSITE" id="PS51519"/>
    </source>
</evidence>
<dbReference type="OrthoDB" id="2019330at2759"/>
<evidence type="ECO:0000313" key="9">
    <source>
        <dbReference type="EMBL" id="GBG69372.1"/>
    </source>
</evidence>
<organism evidence="9 10">
    <name type="scientific">Chara braunii</name>
    <name type="common">Braun's stonewort</name>
    <dbReference type="NCBI Taxonomy" id="69332"/>
    <lineage>
        <taxon>Eukaryota</taxon>
        <taxon>Viridiplantae</taxon>
        <taxon>Streptophyta</taxon>
        <taxon>Charophyceae</taxon>
        <taxon>Charales</taxon>
        <taxon>Characeae</taxon>
        <taxon>Chara</taxon>
    </lineage>
</organism>
<evidence type="ECO:0000256" key="3">
    <source>
        <dbReference type="ARBA" id="ARBA00023054"/>
    </source>
</evidence>
<reference evidence="9 10" key="1">
    <citation type="journal article" date="2018" name="Cell">
        <title>The Chara Genome: Secondary Complexity and Implications for Plant Terrestrialization.</title>
        <authorList>
            <person name="Nishiyama T."/>
            <person name="Sakayama H."/>
            <person name="Vries J.D."/>
            <person name="Buschmann H."/>
            <person name="Saint-Marcoux D."/>
            <person name="Ullrich K.K."/>
            <person name="Haas F.B."/>
            <person name="Vanderstraeten L."/>
            <person name="Becker D."/>
            <person name="Lang D."/>
            <person name="Vosolsobe S."/>
            <person name="Rombauts S."/>
            <person name="Wilhelmsson P.K.I."/>
            <person name="Janitza P."/>
            <person name="Kern R."/>
            <person name="Heyl A."/>
            <person name="Rumpler F."/>
            <person name="Villalobos L.I.A.C."/>
            <person name="Clay J.M."/>
            <person name="Skokan R."/>
            <person name="Toyoda A."/>
            <person name="Suzuki Y."/>
            <person name="Kagoshima H."/>
            <person name="Schijlen E."/>
            <person name="Tajeshwar N."/>
            <person name="Catarino B."/>
            <person name="Hetherington A.J."/>
            <person name="Saltykova A."/>
            <person name="Bonnot C."/>
            <person name="Breuninger H."/>
            <person name="Symeonidi A."/>
            <person name="Radhakrishnan G.V."/>
            <person name="Van Nieuwerburgh F."/>
            <person name="Deforce D."/>
            <person name="Chang C."/>
            <person name="Karol K.G."/>
            <person name="Hedrich R."/>
            <person name="Ulvskov P."/>
            <person name="Glockner G."/>
            <person name="Delwiche C.F."/>
            <person name="Petrasek J."/>
            <person name="Van de Peer Y."/>
            <person name="Friml J."/>
            <person name="Beilby M."/>
            <person name="Dolan L."/>
            <person name="Kohara Y."/>
            <person name="Sugano S."/>
            <person name="Fujiyama A."/>
            <person name="Delaux P.-M."/>
            <person name="Quint M."/>
            <person name="TheiBen G."/>
            <person name="Hagemann M."/>
            <person name="Harholt J."/>
            <person name="Dunand C."/>
            <person name="Zachgo S."/>
            <person name="Langdale J."/>
            <person name="Maumus F."/>
            <person name="Straeten D.V.D."/>
            <person name="Gould S.B."/>
            <person name="Rensing S.A."/>
        </authorList>
    </citation>
    <scope>NUCLEOTIDE SEQUENCE [LARGE SCALE GENOMIC DNA]</scope>
    <source>
        <strain evidence="9 10">S276</strain>
    </source>
</reference>
<keyword evidence="4" id="KW-0238">DNA-binding</keyword>
<accession>A0A388KH52</accession>
<comment type="function">
    <text evidence="1">Putative transcription factor.</text>
</comment>
<evidence type="ECO:0000256" key="6">
    <source>
        <dbReference type="ARBA" id="ARBA00023242"/>
    </source>
</evidence>
<dbReference type="InterPro" id="IPR003035">
    <property type="entry name" value="RWP-RK_dom"/>
</dbReference>
<keyword evidence="3" id="KW-0175">Coiled coil</keyword>